<accession>A0A1F8FWN3</accession>
<reference evidence="2 3" key="1">
    <citation type="journal article" date="2016" name="Nat. Commun.">
        <title>Thousands of microbial genomes shed light on interconnected biogeochemical processes in an aquifer system.</title>
        <authorList>
            <person name="Anantharaman K."/>
            <person name="Brown C.T."/>
            <person name="Hug L.A."/>
            <person name="Sharon I."/>
            <person name="Castelle C.J."/>
            <person name="Probst A.J."/>
            <person name="Thomas B.C."/>
            <person name="Singh A."/>
            <person name="Wilkins M.J."/>
            <person name="Karaoz U."/>
            <person name="Brodie E.L."/>
            <person name="Williams K.H."/>
            <person name="Hubbard S.S."/>
            <person name="Banfield J.F."/>
        </authorList>
    </citation>
    <scope>NUCLEOTIDE SEQUENCE [LARGE SCALE GENOMIC DNA]</scope>
</reference>
<keyword evidence="1" id="KW-0812">Transmembrane</keyword>
<feature type="transmembrane region" description="Helical" evidence="1">
    <location>
        <begin position="134"/>
        <end position="159"/>
    </location>
</feature>
<dbReference type="EMBL" id="MGJZ01000007">
    <property type="protein sequence ID" value="OGN17587.1"/>
    <property type="molecule type" value="Genomic_DNA"/>
</dbReference>
<protein>
    <recommendedName>
        <fullName evidence="4">Ubiquinone biosynthesis protein UbiA</fullName>
    </recommendedName>
</protein>
<dbReference type="STRING" id="1802685.A3C88_02370"/>
<name>A0A1F8FWN3_9BACT</name>
<evidence type="ECO:0000313" key="2">
    <source>
        <dbReference type="EMBL" id="OGN17587.1"/>
    </source>
</evidence>
<evidence type="ECO:0000256" key="1">
    <source>
        <dbReference type="SAM" id="Phobius"/>
    </source>
</evidence>
<keyword evidence="1" id="KW-0472">Membrane</keyword>
<proteinExistence type="predicted"/>
<dbReference type="AlphaFoldDB" id="A0A1F8FWN3"/>
<feature type="transmembrane region" description="Helical" evidence="1">
    <location>
        <begin position="191"/>
        <end position="222"/>
    </location>
</feature>
<sequence>MIKLIKAIRLPECFGVVALGFIAFKYAGIKPESLTLITLLFVIASTMLQNDWRDRFHDIEKGKTFASERPALFLCWLILFWIICGGLIMVLFFKYPIVAGFLLGLAAIGAVYSETRRLPLLPVTLVSFTAASPILLPLAFGASFAVIAPLFAATVLILFGRETLHDIADAKVDRGYKQTVPLFLGDKLARIAVAATLVGGCGFAVAISPTALIGSAFIIWGLTGIVKDIRVVQVRRRIDVGLVFLALGLALA</sequence>
<feature type="transmembrane region" description="Helical" evidence="1">
    <location>
        <begin position="7"/>
        <end position="27"/>
    </location>
</feature>
<keyword evidence="1" id="KW-1133">Transmembrane helix</keyword>
<feature type="transmembrane region" description="Helical" evidence="1">
    <location>
        <begin position="97"/>
        <end position="113"/>
    </location>
</feature>
<organism evidence="2 3">
    <name type="scientific">Candidatus Yanofskybacteria bacterium RIFCSPHIGHO2_02_FULL_50_12</name>
    <dbReference type="NCBI Taxonomy" id="1802685"/>
    <lineage>
        <taxon>Bacteria</taxon>
        <taxon>Candidatus Yanofskyibacteriota</taxon>
    </lineage>
</organism>
<gene>
    <name evidence="2" type="ORF">A3C88_02370</name>
</gene>
<evidence type="ECO:0000313" key="3">
    <source>
        <dbReference type="Proteomes" id="UP000178117"/>
    </source>
</evidence>
<comment type="caution">
    <text evidence="2">The sequence shown here is derived from an EMBL/GenBank/DDBJ whole genome shotgun (WGS) entry which is preliminary data.</text>
</comment>
<feature type="transmembrane region" description="Helical" evidence="1">
    <location>
        <begin position="33"/>
        <end position="50"/>
    </location>
</feature>
<feature type="transmembrane region" description="Helical" evidence="1">
    <location>
        <begin position="71"/>
        <end position="91"/>
    </location>
</feature>
<dbReference type="Proteomes" id="UP000178117">
    <property type="component" value="Unassembled WGS sequence"/>
</dbReference>
<evidence type="ECO:0008006" key="4">
    <source>
        <dbReference type="Google" id="ProtNLM"/>
    </source>
</evidence>